<dbReference type="OrthoDB" id="4364054at2759"/>
<evidence type="ECO:0000313" key="4">
    <source>
        <dbReference type="Proteomes" id="UP001152592"/>
    </source>
</evidence>
<dbReference type="InterPro" id="IPR015422">
    <property type="entry name" value="PyrdxlP-dep_Trfase_small"/>
</dbReference>
<dbReference type="Gene3D" id="3.90.1150.10">
    <property type="entry name" value="Aspartate Aminotransferase, domain 1"/>
    <property type="match status" value="1"/>
</dbReference>
<proteinExistence type="predicted"/>
<protein>
    <recommendedName>
        <fullName evidence="2">Aminotransferase class I/classII large domain-containing protein</fullName>
    </recommendedName>
</protein>
<dbReference type="PRINTS" id="PR00753">
    <property type="entry name" value="ACCSYNTHASE"/>
</dbReference>
<dbReference type="SUPFAM" id="SSF53383">
    <property type="entry name" value="PLP-dependent transferases"/>
    <property type="match status" value="1"/>
</dbReference>
<evidence type="ECO:0000259" key="2">
    <source>
        <dbReference type="Pfam" id="PF00155"/>
    </source>
</evidence>
<dbReference type="GO" id="GO:0030170">
    <property type="term" value="F:pyridoxal phosphate binding"/>
    <property type="evidence" value="ECO:0007669"/>
    <property type="project" value="InterPro"/>
</dbReference>
<keyword evidence="1" id="KW-0663">Pyridoxal phosphate</keyword>
<dbReference type="Gene3D" id="3.40.640.10">
    <property type="entry name" value="Type I PLP-dependent aspartate aminotransferase-like (Major domain)"/>
    <property type="match status" value="1"/>
</dbReference>
<comment type="caution">
    <text evidence="3">The sequence shown here is derived from an EMBL/GenBank/DDBJ whole genome shotgun (WGS) entry which is preliminary data.</text>
</comment>
<organism evidence="3 4">
    <name type="scientific">Penicillium salamii</name>
    <dbReference type="NCBI Taxonomy" id="1612424"/>
    <lineage>
        <taxon>Eukaryota</taxon>
        <taxon>Fungi</taxon>
        <taxon>Dikarya</taxon>
        <taxon>Ascomycota</taxon>
        <taxon>Pezizomycotina</taxon>
        <taxon>Eurotiomycetes</taxon>
        <taxon>Eurotiomycetidae</taxon>
        <taxon>Eurotiales</taxon>
        <taxon>Aspergillaceae</taxon>
        <taxon>Penicillium</taxon>
    </lineage>
</organism>
<dbReference type="GO" id="GO:0008483">
    <property type="term" value="F:transaminase activity"/>
    <property type="evidence" value="ECO:0007669"/>
    <property type="project" value="TreeGrafter"/>
</dbReference>
<dbReference type="InterPro" id="IPR015421">
    <property type="entry name" value="PyrdxlP-dep_Trfase_major"/>
</dbReference>
<dbReference type="GO" id="GO:0006520">
    <property type="term" value="P:amino acid metabolic process"/>
    <property type="evidence" value="ECO:0007669"/>
    <property type="project" value="TreeGrafter"/>
</dbReference>
<dbReference type="InterPro" id="IPR015424">
    <property type="entry name" value="PyrdxlP-dep_Trfase"/>
</dbReference>
<dbReference type="AlphaFoldDB" id="A0A9W4K056"/>
<evidence type="ECO:0000313" key="3">
    <source>
        <dbReference type="EMBL" id="CAG8429344.1"/>
    </source>
</evidence>
<dbReference type="EMBL" id="CAJVPD010000304">
    <property type="protein sequence ID" value="CAG8429344.1"/>
    <property type="molecule type" value="Genomic_DNA"/>
</dbReference>
<dbReference type="PANTHER" id="PTHR43795:SF39">
    <property type="entry name" value="AMINOTRANSFERASE CLASS I_CLASSII DOMAIN-CONTAINING PROTEIN"/>
    <property type="match status" value="1"/>
</dbReference>
<name>A0A9W4K056_9EURO</name>
<accession>A0A9W4K056</accession>
<feature type="domain" description="Aminotransferase class I/classII large" evidence="2">
    <location>
        <begin position="34"/>
        <end position="427"/>
    </location>
</feature>
<dbReference type="Proteomes" id="UP001152592">
    <property type="component" value="Unassembled WGS sequence"/>
</dbReference>
<gene>
    <name evidence="3" type="ORF">PSALAMII_LOCUS10771</name>
</gene>
<reference evidence="3" key="1">
    <citation type="submission" date="2021-07" db="EMBL/GenBank/DDBJ databases">
        <authorList>
            <person name="Branca A.L. A."/>
        </authorList>
    </citation>
    <scope>NUCLEOTIDE SEQUENCE</scope>
</reference>
<dbReference type="Pfam" id="PF00155">
    <property type="entry name" value="Aminotran_1_2"/>
    <property type="match status" value="1"/>
</dbReference>
<dbReference type="InterPro" id="IPR050478">
    <property type="entry name" value="Ethylene_sulfur-biosynth"/>
</dbReference>
<dbReference type="InterPro" id="IPR004839">
    <property type="entry name" value="Aminotransferase_I/II_large"/>
</dbReference>
<dbReference type="CDD" id="cd00609">
    <property type="entry name" value="AAT_like"/>
    <property type="match status" value="1"/>
</dbReference>
<dbReference type="PANTHER" id="PTHR43795">
    <property type="entry name" value="BIFUNCTIONAL ASPARTATE AMINOTRANSFERASE AND GLUTAMATE/ASPARTATE-PREPHENATE AMINOTRANSFERASE-RELATED"/>
    <property type="match status" value="1"/>
</dbReference>
<sequence length="443" mass="49097">MGNPWSPSNPNGTLLHDEVVEFFNKQINVQPAEHLTYSTGPRGSRRLRRAAAAFLNDDFQSKETINADSILITPGVASAIDGLAWSICEDGDGILVPQPFYNGFTVDLLNRSNARIVGVTYQDIEGYTDLDDLFNPDVNAKALEAALCRAKNDGITVKALLISNPHNPLGRCYPAETLRAFIRFCAENGLHFISDEIYAKSPFASPAIPSPVPFISTLSLDYQTLIDPSLVHILYGASKDFCANGIRLGLVCTKNEGIMGAMSSIGSVLSSQYNLPSLIFGISRIFSWSPHLLQDIWAAMLEDREWLEKFMTKKAELMAENYKIATSFLSDRGINYYDMNAGLFIWVDLRHLFVPKQASQSPGNSSRAGVQSSGASFYQKRELQIAEVCTKNGVLIAPGSVYVPEELGWFRITFTLQKVALKEGLDRVWKSLKEVEFDQQESK</sequence>
<evidence type="ECO:0000256" key="1">
    <source>
        <dbReference type="ARBA" id="ARBA00022898"/>
    </source>
</evidence>